<organism evidence="5 6">
    <name type="scientific">Providencia huashanensis</name>
    <dbReference type="NCBI Taxonomy" id="3037798"/>
    <lineage>
        <taxon>Bacteria</taxon>
        <taxon>Pseudomonadati</taxon>
        <taxon>Pseudomonadota</taxon>
        <taxon>Gammaproteobacteria</taxon>
        <taxon>Enterobacterales</taxon>
        <taxon>Morganellaceae</taxon>
        <taxon>Providencia</taxon>
    </lineage>
</organism>
<dbReference type="EMBL" id="JAUQTG010000012">
    <property type="protein sequence ID" value="MDO7858150.1"/>
    <property type="molecule type" value="Genomic_DNA"/>
</dbReference>
<dbReference type="Pfam" id="PF00392">
    <property type="entry name" value="GntR"/>
    <property type="match status" value="1"/>
</dbReference>
<dbReference type="Gene3D" id="1.10.10.10">
    <property type="entry name" value="Winged helix-like DNA-binding domain superfamily/Winged helix DNA-binding domain"/>
    <property type="match status" value="1"/>
</dbReference>
<dbReference type="InterPro" id="IPR008920">
    <property type="entry name" value="TF_FadR/GntR_C"/>
</dbReference>
<dbReference type="InterPro" id="IPR000524">
    <property type="entry name" value="Tscrpt_reg_HTH_GntR"/>
</dbReference>
<protein>
    <submittedName>
        <fullName evidence="5">GntR family transcriptional regulator</fullName>
    </submittedName>
</protein>
<dbReference type="InterPro" id="IPR036390">
    <property type="entry name" value="WH_DNA-bd_sf"/>
</dbReference>
<evidence type="ECO:0000256" key="2">
    <source>
        <dbReference type="ARBA" id="ARBA00023125"/>
    </source>
</evidence>
<comment type="caution">
    <text evidence="5">The sequence shown here is derived from an EMBL/GenBank/DDBJ whole genome shotgun (WGS) entry which is preliminary data.</text>
</comment>
<dbReference type="SUPFAM" id="SSF46785">
    <property type="entry name" value="Winged helix' DNA-binding domain"/>
    <property type="match status" value="1"/>
</dbReference>
<keyword evidence="3" id="KW-0804">Transcription</keyword>
<dbReference type="SMART" id="SM00345">
    <property type="entry name" value="HTH_GNTR"/>
    <property type="match status" value="1"/>
</dbReference>
<gene>
    <name evidence="5" type="ORF">Q5E86_17755</name>
</gene>
<sequence>MNKNKFQLCDISDQILLSLNAKPPRRISLTQQVENRLKCALILGFLAPGQKMITKEIAESLNMSITPVREALVRLSSYGALHVSPSHAFLVPDIHPDRLIELMGIRKMLELPAITRSINIMSDEALNSLVELTLELEAAHLSGDIKTAVQLHWALRLRMFTLSDSPELMALITQLWVSVGPSFHFLYETTSLEEWPKYYYPLRDALINRNADLIIKIFTNSIDSGMKLYMDIHGEGWGDAVTWIHSLHVPQPKK</sequence>
<evidence type="ECO:0000313" key="5">
    <source>
        <dbReference type="EMBL" id="MDO7858150.1"/>
    </source>
</evidence>
<feature type="domain" description="HTH gntR-type" evidence="4">
    <location>
        <begin position="27"/>
        <end position="94"/>
    </location>
</feature>
<evidence type="ECO:0000313" key="6">
    <source>
        <dbReference type="Proteomes" id="UP001176478"/>
    </source>
</evidence>
<accession>A0ABT9AU05</accession>
<evidence type="ECO:0000256" key="1">
    <source>
        <dbReference type="ARBA" id="ARBA00023015"/>
    </source>
</evidence>
<dbReference type="Gene3D" id="1.20.120.530">
    <property type="entry name" value="GntR ligand-binding domain-like"/>
    <property type="match status" value="1"/>
</dbReference>
<dbReference type="InterPro" id="IPR036388">
    <property type="entry name" value="WH-like_DNA-bd_sf"/>
</dbReference>
<dbReference type="SUPFAM" id="SSF48008">
    <property type="entry name" value="GntR ligand-binding domain-like"/>
    <property type="match status" value="1"/>
</dbReference>
<keyword evidence="1" id="KW-0805">Transcription regulation</keyword>
<keyword evidence="2" id="KW-0238">DNA-binding</keyword>
<reference evidence="5" key="1">
    <citation type="submission" date="2023-07" db="EMBL/GenBank/DDBJ databases">
        <authorList>
            <person name="Yang W."/>
            <person name="Chen J."/>
            <person name="Ji P."/>
            <person name="Hu F."/>
        </authorList>
    </citation>
    <scope>NUCLEOTIDE SEQUENCE</scope>
    <source>
        <strain evidence="5">CRE-138-0111</strain>
    </source>
</reference>
<reference evidence="5" key="2">
    <citation type="journal article" date="2024" name="Int. J. Antimicrob. Agents">
        <title>Identification of a novel Providencia species showing multi-drug-resistant in three patients with hospital-acquired infection.</title>
        <authorList>
            <person name="Yang W."/>
            <person name="Chen J."/>
            <person name="Yang F."/>
            <person name="Ji P."/>
            <person name="Shen S."/>
            <person name="Yin D."/>
            <person name="Hu F."/>
        </authorList>
    </citation>
    <scope>NUCLEOTIDE SEQUENCE</scope>
    <source>
        <strain evidence="5">CRE-138-0111</strain>
    </source>
</reference>
<dbReference type="PANTHER" id="PTHR43537">
    <property type="entry name" value="TRANSCRIPTIONAL REGULATOR, GNTR FAMILY"/>
    <property type="match status" value="1"/>
</dbReference>
<dbReference type="PANTHER" id="PTHR43537:SF39">
    <property type="entry name" value="HTH-TYPE TRANSCRIPTIONAL REGULATOR MCBR"/>
    <property type="match status" value="1"/>
</dbReference>
<keyword evidence="6" id="KW-1185">Reference proteome</keyword>
<name>A0ABT9AU05_9GAMM</name>
<dbReference type="InterPro" id="IPR011711">
    <property type="entry name" value="GntR_C"/>
</dbReference>
<dbReference type="PROSITE" id="PS50949">
    <property type="entry name" value="HTH_GNTR"/>
    <property type="match status" value="1"/>
</dbReference>
<evidence type="ECO:0000256" key="3">
    <source>
        <dbReference type="ARBA" id="ARBA00023163"/>
    </source>
</evidence>
<dbReference type="Proteomes" id="UP001176478">
    <property type="component" value="Unassembled WGS sequence"/>
</dbReference>
<dbReference type="Pfam" id="PF07729">
    <property type="entry name" value="FCD"/>
    <property type="match status" value="1"/>
</dbReference>
<evidence type="ECO:0000259" key="4">
    <source>
        <dbReference type="PROSITE" id="PS50949"/>
    </source>
</evidence>
<proteinExistence type="predicted"/>